<proteinExistence type="predicted"/>
<feature type="chain" id="PRO_5041277831" description="Sulfur globule protein" evidence="1">
    <location>
        <begin position="25"/>
        <end position="96"/>
    </location>
</feature>
<feature type="signal peptide" evidence="1">
    <location>
        <begin position="1"/>
        <end position="24"/>
    </location>
</feature>
<evidence type="ECO:0000256" key="1">
    <source>
        <dbReference type="SAM" id="SignalP"/>
    </source>
</evidence>
<organism evidence="2 3">
    <name type="scientific">Sphingomonas lycopersici</name>
    <dbReference type="NCBI Taxonomy" id="2951807"/>
    <lineage>
        <taxon>Bacteria</taxon>
        <taxon>Pseudomonadati</taxon>
        <taxon>Pseudomonadota</taxon>
        <taxon>Alphaproteobacteria</taxon>
        <taxon>Sphingomonadales</taxon>
        <taxon>Sphingomonadaceae</taxon>
        <taxon>Sphingomonas</taxon>
    </lineage>
</organism>
<dbReference type="RefSeq" id="WP_179511858.1">
    <property type="nucleotide sequence ID" value="NZ_JANFAU010000002.1"/>
</dbReference>
<comment type="caution">
    <text evidence="2">The sequence shown here is derived from an EMBL/GenBank/DDBJ whole genome shotgun (WGS) entry which is preliminary data.</text>
</comment>
<reference evidence="2" key="1">
    <citation type="submission" date="2022-06" db="EMBL/GenBank/DDBJ databases">
        <title>Sphingomonas sp. nov. isolated from rhizosphere soil of tomato.</title>
        <authorList>
            <person name="Dong H."/>
            <person name="Gao R."/>
        </authorList>
    </citation>
    <scope>NUCLEOTIDE SEQUENCE</scope>
    <source>
        <strain evidence="2">MMSM24</strain>
    </source>
</reference>
<evidence type="ECO:0000313" key="3">
    <source>
        <dbReference type="Proteomes" id="UP001165565"/>
    </source>
</evidence>
<name>A0AA41Z823_9SPHN</name>
<evidence type="ECO:0008006" key="4">
    <source>
        <dbReference type="Google" id="ProtNLM"/>
    </source>
</evidence>
<dbReference type="AlphaFoldDB" id="A0AA41Z823"/>
<protein>
    <recommendedName>
        <fullName evidence="4">Sulfur globule protein</fullName>
    </recommendedName>
</protein>
<accession>A0AA41Z823</accession>
<keyword evidence="3" id="KW-1185">Reference proteome</keyword>
<evidence type="ECO:0000313" key="2">
    <source>
        <dbReference type="EMBL" id="MCW6534346.1"/>
    </source>
</evidence>
<gene>
    <name evidence="2" type="ORF">NEE01_06040</name>
</gene>
<dbReference type="EMBL" id="JANFAV010000003">
    <property type="protein sequence ID" value="MCW6534346.1"/>
    <property type="molecule type" value="Genomic_DNA"/>
</dbReference>
<sequence>MNRMSLGFAGLMAATLFIPAAAQARPWDDGYYRHDRGHHRGWDRGWDRGRDWRGDRGWHRGWDRDVRWDRGRGWRRVCEWRGYYNPRQVCYRVRGW</sequence>
<dbReference type="Proteomes" id="UP001165565">
    <property type="component" value="Unassembled WGS sequence"/>
</dbReference>
<keyword evidence="1" id="KW-0732">Signal</keyword>